<dbReference type="RefSeq" id="WP_388341790.1">
    <property type="nucleotide sequence ID" value="NZ_JBIAFJ010000001.1"/>
</dbReference>
<accession>A0ABW6KJQ0</accession>
<organism evidence="1 2">
    <name type="scientific">Streptomyces kebangsaanensis</name>
    <dbReference type="NCBI Taxonomy" id="864058"/>
    <lineage>
        <taxon>Bacteria</taxon>
        <taxon>Bacillati</taxon>
        <taxon>Actinomycetota</taxon>
        <taxon>Actinomycetes</taxon>
        <taxon>Kitasatosporales</taxon>
        <taxon>Streptomycetaceae</taxon>
        <taxon>Streptomyces</taxon>
    </lineage>
</organism>
<keyword evidence="2" id="KW-1185">Reference proteome</keyword>
<evidence type="ECO:0000313" key="1">
    <source>
        <dbReference type="EMBL" id="MFE9168101.1"/>
    </source>
</evidence>
<name>A0ABW6KJQ0_9ACTN</name>
<protein>
    <submittedName>
        <fullName evidence="1">Uncharacterized protein</fullName>
    </submittedName>
</protein>
<dbReference type="Proteomes" id="UP001601197">
    <property type="component" value="Unassembled WGS sequence"/>
</dbReference>
<comment type="caution">
    <text evidence="1">The sequence shown here is derived from an EMBL/GenBank/DDBJ whole genome shotgun (WGS) entry which is preliminary data.</text>
</comment>
<proteinExistence type="predicted"/>
<evidence type="ECO:0000313" key="2">
    <source>
        <dbReference type="Proteomes" id="UP001601197"/>
    </source>
</evidence>
<dbReference type="EMBL" id="JBIAFJ010000001">
    <property type="protein sequence ID" value="MFE9168101.1"/>
    <property type="molecule type" value="Genomic_DNA"/>
</dbReference>
<gene>
    <name evidence="1" type="ORF">ACFYNZ_00995</name>
</gene>
<sequence length="127" mass="14332">MEFGSPDAKPLDPSSILTTYYDTSGSLAGVAVDARSGPQVTLEEMRLVGRVPSELEEQFVQYLEARGRMVTYNQFWDFSCNVLGIVVRAQRVDDVVLSRPVFVASHWADRCGDAYEGFVPQEEWQHR</sequence>
<reference evidence="1 2" key="1">
    <citation type="submission" date="2024-10" db="EMBL/GenBank/DDBJ databases">
        <title>The Natural Products Discovery Center: Release of the First 8490 Sequenced Strains for Exploring Actinobacteria Biosynthetic Diversity.</title>
        <authorList>
            <person name="Kalkreuter E."/>
            <person name="Kautsar S.A."/>
            <person name="Yang D."/>
            <person name="Bader C.D."/>
            <person name="Teijaro C.N."/>
            <person name="Fluegel L."/>
            <person name="Davis C.M."/>
            <person name="Simpson J.R."/>
            <person name="Lauterbach L."/>
            <person name="Steele A.D."/>
            <person name="Gui C."/>
            <person name="Meng S."/>
            <person name="Li G."/>
            <person name="Viehrig K."/>
            <person name="Ye F."/>
            <person name="Su P."/>
            <person name="Kiefer A.F."/>
            <person name="Nichols A."/>
            <person name="Cepeda A.J."/>
            <person name="Yan W."/>
            <person name="Fan B."/>
            <person name="Jiang Y."/>
            <person name="Adhikari A."/>
            <person name="Zheng C.-J."/>
            <person name="Schuster L."/>
            <person name="Cowan T.M."/>
            <person name="Smanski M.J."/>
            <person name="Chevrette M.G."/>
            <person name="De Carvalho L.P.S."/>
            <person name="Shen B."/>
        </authorList>
    </citation>
    <scope>NUCLEOTIDE SEQUENCE [LARGE SCALE GENOMIC DNA]</scope>
    <source>
        <strain evidence="1 2">NPDC007147</strain>
    </source>
</reference>